<evidence type="ECO:0000259" key="12">
    <source>
        <dbReference type="Pfam" id="PF08544"/>
    </source>
</evidence>
<evidence type="ECO:0000256" key="7">
    <source>
        <dbReference type="ARBA" id="ARBA00022840"/>
    </source>
</evidence>
<dbReference type="NCBIfam" id="NF011202">
    <property type="entry name" value="PRK14608.1"/>
    <property type="match status" value="1"/>
</dbReference>
<evidence type="ECO:0000256" key="2">
    <source>
        <dbReference type="ARBA" id="ARBA00012052"/>
    </source>
</evidence>
<dbReference type="EC" id="2.7.1.148" evidence="2 10"/>
<sequence>MSAETLAPAKVNLFLHVGPPEPDGFHPICSWMTFADVGDRVSAYEADALEVKVSGPFALALAREADNLVLRAAHALLERAKGPTRPFGLMLEKALPVAAGLGGGSSDAGAALRLLRRALDVDLSDPDLEALAAGLGSDGAACLWARPVIAEGRGERLSPAPATPPLDAVLVNPGVPVPTGQVYARLDALKGWGPAERPPLPETLEDAAEAAGFLSLMRNDLETAAVEIAPEVGDALDFLRAEPETLLARMSGSGGTCFALCASDYEAETLAERIEALRPAWWVRRTRLGAPQL</sequence>
<dbReference type="InterPro" id="IPR020568">
    <property type="entry name" value="Ribosomal_Su5_D2-typ_SF"/>
</dbReference>
<dbReference type="Gene3D" id="3.30.70.890">
    <property type="entry name" value="GHMP kinase, C-terminal domain"/>
    <property type="match status" value="1"/>
</dbReference>
<dbReference type="SUPFAM" id="SSF54211">
    <property type="entry name" value="Ribosomal protein S5 domain 2-like"/>
    <property type="match status" value="1"/>
</dbReference>
<dbReference type="Proteomes" id="UP001597237">
    <property type="component" value="Unassembled WGS sequence"/>
</dbReference>
<evidence type="ECO:0000256" key="8">
    <source>
        <dbReference type="ARBA" id="ARBA00023229"/>
    </source>
</evidence>
<dbReference type="InterPro" id="IPR014721">
    <property type="entry name" value="Ribsml_uS5_D2-typ_fold_subgr"/>
</dbReference>
<dbReference type="RefSeq" id="WP_377284195.1">
    <property type="nucleotide sequence ID" value="NZ_JBHRSI010000013.1"/>
</dbReference>
<keyword evidence="8 10" id="KW-0414">Isoprene biosynthesis</keyword>
<name>A0ABW4N5C8_9CAUL</name>
<dbReference type="GO" id="GO:0050515">
    <property type="term" value="F:4-(cytidine 5'-diphospho)-2-C-methyl-D-erythritol kinase activity"/>
    <property type="evidence" value="ECO:0007669"/>
    <property type="project" value="UniProtKB-EC"/>
</dbReference>
<keyword evidence="7 10" id="KW-0067">ATP-binding</keyword>
<evidence type="ECO:0000259" key="11">
    <source>
        <dbReference type="Pfam" id="PF00288"/>
    </source>
</evidence>
<feature type="active site" evidence="10">
    <location>
        <position position="138"/>
    </location>
</feature>
<dbReference type="InterPro" id="IPR006204">
    <property type="entry name" value="GHMP_kinase_N_dom"/>
</dbReference>
<dbReference type="EMBL" id="JBHUEY010000006">
    <property type="protein sequence ID" value="MFD1785324.1"/>
    <property type="molecule type" value="Genomic_DNA"/>
</dbReference>
<dbReference type="InterPro" id="IPR004424">
    <property type="entry name" value="IspE"/>
</dbReference>
<evidence type="ECO:0000256" key="9">
    <source>
        <dbReference type="ARBA" id="ARBA00032554"/>
    </source>
</evidence>
<feature type="domain" description="GHMP kinase C-terminal" evidence="12">
    <location>
        <begin position="213"/>
        <end position="275"/>
    </location>
</feature>
<dbReference type="NCBIfam" id="TIGR00154">
    <property type="entry name" value="ispE"/>
    <property type="match status" value="1"/>
</dbReference>
<keyword evidence="4 10" id="KW-0808">Transferase</keyword>
<keyword evidence="14" id="KW-1185">Reference proteome</keyword>
<organism evidence="13 14">
    <name type="scientific">Phenylobacterium terrae</name>
    <dbReference type="NCBI Taxonomy" id="2665495"/>
    <lineage>
        <taxon>Bacteria</taxon>
        <taxon>Pseudomonadati</taxon>
        <taxon>Pseudomonadota</taxon>
        <taxon>Alphaproteobacteria</taxon>
        <taxon>Caulobacterales</taxon>
        <taxon>Caulobacteraceae</taxon>
        <taxon>Phenylobacterium</taxon>
    </lineage>
</organism>
<comment type="function">
    <text evidence="10">Catalyzes the phosphorylation of the position 2 hydroxy group of 4-diphosphocytidyl-2C-methyl-D-erythritol.</text>
</comment>
<evidence type="ECO:0000256" key="3">
    <source>
        <dbReference type="ARBA" id="ARBA00017473"/>
    </source>
</evidence>
<evidence type="ECO:0000256" key="4">
    <source>
        <dbReference type="ARBA" id="ARBA00022679"/>
    </source>
</evidence>
<dbReference type="PANTHER" id="PTHR43527">
    <property type="entry name" value="4-DIPHOSPHOCYTIDYL-2-C-METHYL-D-ERYTHRITOL KINASE, CHLOROPLASTIC"/>
    <property type="match status" value="1"/>
</dbReference>
<comment type="caution">
    <text evidence="13">The sequence shown here is derived from an EMBL/GenBank/DDBJ whole genome shotgun (WGS) entry which is preliminary data.</text>
</comment>
<accession>A0ABW4N5C8</accession>
<comment type="pathway">
    <text evidence="10">Isoprenoid biosynthesis; isopentenyl diphosphate biosynthesis via DXP pathway; isopentenyl diphosphate from 1-deoxy-D-xylulose 5-phosphate: step 3/6.</text>
</comment>
<dbReference type="SUPFAM" id="SSF55060">
    <property type="entry name" value="GHMP Kinase, C-terminal domain"/>
    <property type="match status" value="1"/>
</dbReference>
<dbReference type="HAMAP" id="MF_00061">
    <property type="entry name" value="IspE"/>
    <property type="match status" value="1"/>
</dbReference>
<feature type="binding site" evidence="10">
    <location>
        <begin position="96"/>
        <end position="106"/>
    </location>
    <ligand>
        <name>ATP</name>
        <dbReference type="ChEBI" id="CHEBI:30616"/>
    </ligand>
</feature>
<dbReference type="Gene3D" id="3.30.230.10">
    <property type="match status" value="1"/>
</dbReference>
<dbReference type="InterPro" id="IPR036554">
    <property type="entry name" value="GHMP_kinase_C_sf"/>
</dbReference>
<dbReference type="PIRSF" id="PIRSF010376">
    <property type="entry name" value="IspE"/>
    <property type="match status" value="1"/>
</dbReference>
<comment type="catalytic activity">
    <reaction evidence="10">
        <text>4-CDP-2-C-methyl-D-erythritol + ATP = 4-CDP-2-C-methyl-D-erythritol 2-phosphate + ADP + H(+)</text>
        <dbReference type="Rhea" id="RHEA:18437"/>
        <dbReference type="ChEBI" id="CHEBI:15378"/>
        <dbReference type="ChEBI" id="CHEBI:30616"/>
        <dbReference type="ChEBI" id="CHEBI:57823"/>
        <dbReference type="ChEBI" id="CHEBI:57919"/>
        <dbReference type="ChEBI" id="CHEBI:456216"/>
        <dbReference type="EC" id="2.7.1.148"/>
    </reaction>
</comment>
<reference evidence="14" key="1">
    <citation type="journal article" date="2019" name="Int. J. Syst. Evol. Microbiol.">
        <title>The Global Catalogue of Microorganisms (GCM) 10K type strain sequencing project: providing services to taxonomists for standard genome sequencing and annotation.</title>
        <authorList>
            <consortium name="The Broad Institute Genomics Platform"/>
            <consortium name="The Broad Institute Genome Sequencing Center for Infectious Disease"/>
            <person name="Wu L."/>
            <person name="Ma J."/>
        </authorList>
    </citation>
    <scope>NUCLEOTIDE SEQUENCE [LARGE SCALE GENOMIC DNA]</scope>
    <source>
        <strain evidence="14">DFY28</strain>
    </source>
</reference>
<dbReference type="PANTHER" id="PTHR43527:SF2">
    <property type="entry name" value="4-DIPHOSPHOCYTIDYL-2-C-METHYL-D-ERYTHRITOL KINASE, CHLOROPLASTIC"/>
    <property type="match status" value="1"/>
</dbReference>
<evidence type="ECO:0000256" key="5">
    <source>
        <dbReference type="ARBA" id="ARBA00022741"/>
    </source>
</evidence>
<gene>
    <name evidence="10" type="primary">ispE</name>
    <name evidence="13" type="ORF">ACFSC0_18125</name>
</gene>
<evidence type="ECO:0000256" key="1">
    <source>
        <dbReference type="ARBA" id="ARBA00009684"/>
    </source>
</evidence>
<proteinExistence type="inferred from homology"/>
<feature type="domain" description="GHMP kinase N-terminal" evidence="11">
    <location>
        <begin position="67"/>
        <end position="143"/>
    </location>
</feature>
<comment type="similarity">
    <text evidence="1 10">Belongs to the GHMP kinase family. IspE subfamily.</text>
</comment>
<evidence type="ECO:0000256" key="10">
    <source>
        <dbReference type="HAMAP-Rule" id="MF_00061"/>
    </source>
</evidence>
<keyword evidence="5 10" id="KW-0547">Nucleotide-binding</keyword>
<feature type="active site" evidence="10">
    <location>
        <position position="10"/>
    </location>
</feature>
<dbReference type="InterPro" id="IPR013750">
    <property type="entry name" value="GHMP_kinase_C_dom"/>
</dbReference>
<evidence type="ECO:0000313" key="13">
    <source>
        <dbReference type="EMBL" id="MFD1785324.1"/>
    </source>
</evidence>
<keyword evidence="6 10" id="KW-0418">Kinase</keyword>
<evidence type="ECO:0000313" key="14">
    <source>
        <dbReference type="Proteomes" id="UP001597237"/>
    </source>
</evidence>
<dbReference type="Pfam" id="PF08544">
    <property type="entry name" value="GHMP_kinases_C"/>
    <property type="match status" value="1"/>
</dbReference>
<evidence type="ECO:0000256" key="6">
    <source>
        <dbReference type="ARBA" id="ARBA00022777"/>
    </source>
</evidence>
<dbReference type="Pfam" id="PF00288">
    <property type="entry name" value="GHMP_kinases_N"/>
    <property type="match status" value="1"/>
</dbReference>
<protein>
    <recommendedName>
        <fullName evidence="3 10">4-diphosphocytidyl-2-C-methyl-D-erythritol kinase</fullName>
        <shortName evidence="10">CMK</shortName>
        <ecNumber evidence="2 10">2.7.1.148</ecNumber>
    </recommendedName>
    <alternativeName>
        <fullName evidence="9 10">4-(cytidine-5'-diphospho)-2-C-methyl-D-erythritol kinase</fullName>
    </alternativeName>
</protein>